<dbReference type="AlphaFoldDB" id="A0A4P6DS92"/>
<protein>
    <submittedName>
        <fullName evidence="1">Uncharacterized protein</fullName>
    </submittedName>
</protein>
<reference evidence="1 2" key="1">
    <citation type="submission" date="2019-01" db="EMBL/GenBank/DDBJ databases">
        <title>Complete genome sequence of Bifidobacterium gallinarum CACC 514.</title>
        <authorList>
            <person name="Jung M."/>
        </authorList>
    </citation>
    <scope>NUCLEOTIDE SEQUENCE [LARGE SCALE GENOMIC DNA]</scope>
    <source>
        <strain evidence="1 2">CACC 514</strain>
    </source>
</reference>
<dbReference type="EMBL" id="CP035464">
    <property type="protein sequence ID" value="QAY32813.1"/>
    <property type="molecule type" value="Genomic_DNA"/>
</dbReference>
<proteinExistence type="predicted"/>
<accession>A0A4P6DS92</accession>
<evidence type="ECO:0000313" key="1">
    <source>
        <dbReference type="EMBL" id="QAY32813.1"/>
    </source>
</evidence>
<name>A0A4P6DS92_9BIFI</name>
<dbReference type="RefSeq" id="WP_129237263.1">
    <property type="nucleotide sequence ID" value="NZ_CP035464.1"/>
</dbReference>
<organism evidence="1 2">
    <name type="scientific">Bifidobacterium pullorum subsp. gallinarum</name>
    <dbReference type="NCBI Taxonomy" id="78344"/>
    <lineage>
        <taxon>Bacteria</taxon>
        <taxon>Bacillati</taxon>
        <taxon>Actinomycetota</taxon>
        <taxon>Actinomycetes</taxon>
        <taxon>Bifidobacteriales</taxon>
        <taxon>Bifidobacteriaceae</taxon>
        <taxon>Bifidobacterium</taxon>
    </lineage>
</organism>
<evidence type="ECO:0000313" key="2">
    <source>
        <dbReference type="Proteomes" id="UP000293589"/>
    </source>
</evidence>
<sequence>MRMHERIVITYVAADMDGKSTRQIPLVVFEHTKHDHWVPTLTGFARDDVPGAHGIGVRTELAKAIDELHSQIHDIAFED</sequence>
<dbReference type="KEGG" id="bgx:ESN35_04820"/>
<gene>
    <name evidence="1" type="ORF">ESN35_04820</name>
</gene>
<dbReference type="Proteomes" id="UP000293589">
    <property type="component" value="Chromosome"/>
</dbReference>